<dbReference type="RefSeq" id="XP_022516009.1">
    <property type="nucleotide sequence ID" value="XM_022651496.1"/>
</dbReference>
<evidence type="ECO:0000256" key="1">
    <source>
        <dbReference type="ARBA" id="ARBA00023242"/>
    </source>
</evidence>
<dbReference type="InterPro" id="IPR052761">
    <property type="entry name" value="Fungal_Detox/Toxin_TFs"/>
</dbReference>
<dbReference type="InterPro" id="IPR007219">
    <property type="entry name" value="XnlR_reg_dom"/>
</dbReference>
<sequence length="798" mass="89396">MPLSPPRPQCLLAFTAGDSGTAYTGSVYDHSFDNSLAGLDGTRADEEHSPNFNRIFNWFTQHSGLDFLSCSRDTGLKDVVQAIHACQHRLSDRSRATHLVPELSQRPHAASNDLSLLASAPIELPKSWNESLPSLPRVNKLFSQSPMLDRLCPSDVRFLEDNGCFQVPPNPVLDIFLREYFLYIQPMLPVLHERDFCEAFIDIDGDKTVPNPPSLFVFQAVLAASSMVRPVDACGVLLGPRTMHKFELTRRARQQFVPLGTLSACGFRDHQAARQSLCRRAYLLYDLGWEDDPITITQGALILSLISSNNDMAKGNSFWLMTAVRYATAARPSPGNTHNTAGQDLWTRLWWCCIIRDRLISLGSRRPLHVTLDTFNPVRLPALTLADLESDRDGSLVYDQTTQKHLARFFLRQLQLAIALSKLLTLIYPPGDSVVPQISSFSDYSETLLRIEQCKEDLREWSESARLQSSLKTPLHISLILFDRLLSMSFRTAEIALYSTEFLLSHFYPSYANVLIEIRLRVARETIYEGIMSICEATGDLCARGLETKLDMQGPAYTALPLKVLEVGFQLDTESSESVTLHQCLQTLQTAMKVYKSKWDGIDPVFNHIEVLIPIPSAPPVYESTTDPSLPEAHHSISAVSNSSFKDTWCEFLRQHRALYLQVTTTLNFCIARGERVGRHDLPEQLRPDFFTPASAAIKATRIGSPILRLPQLGTLDEDPWPGIHNMFLYPPIGPGPREEIEHSTMGSRVNPGDQFNGESDASPGPAIDSVFPMELPTLGTLTSWDEFLEHQDNDAEL</sequence>
<gene>
    <name evidence="4" type="ORF">AYO21_01514</name>
</gene>
<accession>A0A177FIQ4</accession>
<evidence type="ECO:0000313" key="4">
    <source>
        <dbReference type="EMBL" id="OAG44057.1"/>
    </source>
</evidence>
<feature type="region of interest" description="Disordered" evidence="2">
    <location>
        <begin position="735"/>
        <end position="773"/>
    </location>
</feature>
<reference evidence="4 5" key="1">
    <citation type="submission" date="2016-03" db="EMBL/GenBank/DDBJ databases">
        <title>Draft genome sequence of the Fonsecaea monophora CBS 269.37.</title>
        <authorList>
            <person name="Bombassaro A."/>
            <person name="Vinicius W.A."/>
            <person name="De Hoog S."/>
            <person name="Sun J."/>
            <person name="Souza E.M."/>
            <person name="Raittz R.T."/>
            <person name="Costa F."/>
            <person name="Leao A.C."/>
            <person name="Tadra-Sfeir M.Z."/>
            <person name="Baura V."/>
            <person name="Balsanelli E."/>
            <person name="Pedrosa F.O."/>
            <person name="Moreno L.F."/>
            <person name="Steffens M.B."/>
            <person name="Xi L."/>
            <person name="Bocca A.L."/>
            <person name="Felipe M.S."/>
            <person name="Teixeira M."/>
            <person name="Telles Filho F.Q."/>
            <person name="Azevedo C.M."/>
            <person name="Gomes R."/>
            <person name="Vicente V.A."/>
        </authorList>
    </citation>
    <scope>NUCLEOTIDE SEQUENCE [LARGE SCALE GENOMIC DNA]</scope>
    <source>
        <strain evidence="4 5">CBS 269.37</strain>
    </source>
</reference>
<keyword evidence="1" id="KW-0539">Nucleus</keyword>
<protein>
    <recommendedName>
        <fullName evidence="3">Xylanolytic transcriptional activator regulatory domain-containing protein</fullName>
    </recommendedName>
</protein>
<dbReference type="GO" id="GO:0008270">
    <property type="term" value="F:zinc ion binding"/>
    <property type="evidence" value="ECO:0007669"/>
    <property type="project" value="InterPro"/>
</dbReference>
<dbReference type="GeneID" id="34596692"/>
<feature type="domain" description="Xylanolytic transcriptional activator regulatory" evidence="3">
    <location>
        <begin position="316"/>
        <end position="387"/>
    </location>
</feature>
<dbReference type="EMBL" id="LVKK01000006">
    <property type="protein sequence ID" value="OAG44057.1"/>
    <property type="molecule type" value="Genomic_DNA"/>
</dbReference>
<dbReference type="Proteomes" id="UP000077002">
    <property type="component" value="Unassembled WGS sequence"/>
</dbReference>
<dbReference type="AlphaFoldDB" id="A0A177FIQ4"/>
<dbReference type="PANTHER" id="PTHR47425:SF2">
    <property type="entry name" value="FARB-RELATED"/>
    <property type="match status" value="1"/>
</dbReference>
<keyword evidence="5" id="KW-1185">Reference proteome</keyword>
<dbReference type="OrthoDB" id="4161332at2759"/>
<evidence type="ECO:0000259" key="3">
    <source>
        <dbReference type="SMART" id="SM00906"/>
    </source>
</evidence>
<dbReference type="CDD" id="cd12148">
    <property type="entry name" value="fungal_TF_MHR"/>
    <property type="match status" value="1"/>
</dbReference>
<dbReference type="PANTHER" id="PTHR47425">
    <property type="entry name" value="FARB-RELATED"/>
    <property type="match status" value="1"/>
</dbReference>
<proteinExistence type="predicted"/>
<dbReference type="Pfam" id="PF04082">
    <property type="entry name" value="Fungal_trans"/>
    <property type="match status" value="1"/>
</dbReference>
<dbReference type="GO" id="GO:0006351">
    <property type="term" value="P:DNA-templated transcription"/>
    <property type="evidence" value="ECO:0007669"/>
    <property type="project" value="InterPro"/>
</dbReference>
<evidence type="ECO:0000313" key="5">
    <source>
        <dbReference type="Proteomes" id="UP000077002"/>
    </source>
</evidence>
<organism evidence="4 5">
    <name type="scientific">Fonsecaea monophora</name>
    <dbReference type="NCBI Taxonomy" id="254056"/>
    <lineage>
        <taxon>Eukaryota</taxon>
        <taxon>Fungi</taxon>
        <taxon>Dikarya</taxon>
        <taxon>Ascomycota</taxon>
        <taxon>Pezizomycotina</taxon>
        <taxon>Eurotiomycetes</taxon>
        <taxon>Chaetothyriomycetidae</taxon>
        <taxon>Chaetothyriales</taxon>
        <taxon>Herpotrichiellaceae</taxon>
        <taxon>Fonsecaea</taxon>
    </lineage>
</organism>
<evidence type="ECO:0000256" key="2">
    <source>
        <dbReference type="SAM" id="MobiDB-lite"/>
    </source>
</evidence>
<dbReference type="GO" id="GO:0003677">
    <property type="term" value="F:DNA binding"/>
    <property type="evidence" value="ECO:0007669"/>
    <property type="project" value="InterPro"/>
</dbReference>
<comment type="caution">
    <text evidence="4">The sequence shown here is derived from an EMBL/GenBank/DDBJ whole genome shotgun (WGS) entry which is preliminary data.</text>
</comment>
<dbReference type="SMART" id="SM00906">
    <property type="entry name" value="Fungal_trans"/>
    <property type="match status" value="1"/>
</dbReference>
<name>A0A177FIQ4_9EURO</name>